<proteinExistence type="predicted"/>
<sequence>VPSLRPNCLYSIESTDNIKYVITWDAGNKETEPTQTEIDAEVIKLQDEYDAQEYARKRQAEYPPWNEQLDKIFHDGVAKWKSEMVQPVKDKYPKPE</sequence>
<organism evidence="1">
    <name type="scientific">marine metagenome</name>
    <dbReference type="NCBI Taxonomy" id="408172"/>
    <lineage>
        <taxon>unclassified sequences</taxon>
        <taxon>metagenomes</taxon>
        <taxon>ecological metagenomes</taxon>
    </lineage>
</organism>
<feature type="non-terminal residue" evidence="1">
    <location>
        <position position="1"/>
    </location>
</feature>
<accession>A0A382WKC0</accession>
<evidence type="ECO:0000313" key="1">
    <source>
        <dbReference type="EMBL" id="SVD59232.1"/>
    </source>
</evidence>
<gene>
    <name evidence="1" type="ORF">METZ01_LOCUS412086</name>
</gene>
<name>A0A382WKC0_9ZZZZ</name>
<protein>
    <submittedName>
        <fullName evidence="1">Uncharacterized protein</fullName>
    </submittedName>
</protein>
<reference evidence="1" key="1">
    <citation type="submission" date="2018-05" db="EMBL/GenBank/DDBJ databases">
        <authorList>
            <person name="Lanie J.A."/>
            <person name="Ng W.-L."/>
            <person name="Kazmierczak K.M."/>
            <person name="Andrzejewski T.M."/>
            <person name="Davidsen T.M."/>
            <person name="Wayne K.J."/>
            <person name="Tettelin H."/>
            <person name="Glass J.I."/>
            <person name="Rusch D."/>
            <person name="Podicherti R."/>
            <person name="Tsui H.-C.T."/>
            <person name="Winkler M.E."/>
        </authorList>
    </citation>
    <scope>NUCLEOTIDE SEQUENCE</scope>
</reference>
<dbReference type="AlphaFoldDB" id="A0A382WKC0"/>
<dbReference type="EMBL" id="UINC01160530">
    <property type="protein sequence ID" value="SVD59232.1"/>
    <property type="molecule type" value="Genomic_DNA"/>
</dbReference>